<keyword evidence="15" id="KW-1185">Reference proteome</keyword>
<evidence type="ECO:0000256" key="6">
    <source>
        <dbReference type="ARBA" id="ARBA00022723"/>
    </source>
</evidence>
<dbReference type="PANTHER" id="PTHR38674">
    <property type="entry name" value="ALKANE 1-MONOOXYGENASE 1"/>
    <property type="match status" value="1"/>
</dbReference>
<evidence type="ECO:0000256" key="5">
    <source>
        <dbReference type="ARBA" id="ARBA00022692"/>
    </source>
</evidence>
<evidence type="ECO:0000256" key="9">
    <source>
        <dbReference type="ARBA" id="ARBA00023004"/>
    </source>
</evidence>
<evidence type="ECO:0000256" key="11">
    <source>
        <dbReference type="ARBA" id="ARBA00023136"/>
    </source>
</evidence>
<evidence type="ECO:0000256" key="10">
    <source>
        <dbReference type="ARBA" id="ARBA00023033"/>
    </source>
</evidence>
<keyword evidence="8" id="KW-0560">Oxidoreductase</keyword>
<dbReference type="CDD" id="cd03512">
    <property type="entry name" value="Alkane-hydroxylase"/>
    <property type="match status" value="1"/>
</dbReference>
<keyword evidence="11 12" id="KW-0472">Membrane</keyword>
<keyword evidence="4" id="KW-0997">Cell inner membrane</keyword>
<dbReference type="GO" id="GO:0005886">
    <property type="term" value="C:plasma membrane"/>
    <property type="evidence" value="ECO:0007669"/>
    <property type="project" value="UniProtKB-SubCell"/>
</dbReference>
<name>A0A1I0NDW8_9RHOB</name>
<dbReference type="GO" id="GO:0004497">
    <property type="term" value="F:monooxygenase activity"/>
    <property type="evidence" value="ECO:0007669"/>
    <property type="project" value="UniProtKB-KW"/>
</dbReference>
<dbReference type="GO" id="GO:0006629">
    <property type="term" value="P:lipid metabolic process"/>
    <property type="evidence" value="ECO:0007669"/>
    <property type="project" value="InterPro"/>
</dbReference>
<evidence type="ECO:0000256" key="2">
    <source>
        <dbReference type="ARBA" id="ARBA00010823"/>
    </source>
</evidence>
<dbReference type="AlphaFoldDB" id="A0A1I0NDW8"/>
<dbReference type="Proteomes" id="UP000199167">
    <property type="component" value="Unassembled WGS sequence"/>
</dbReference>
<comment type="subcellular location">
    <subcellularLocation>
        <location evidence="1">Cell inner membrane</location>
        <topology evidence="1">Multi-pass membrane protein</topology>
    </subcellularLocation>
</comment>
<evidence type="ECO:0000256" key="12">
    <source>
        <dbReference type="SAM" id="Phobius"/>
    </source>
</evidence>
<keyword evidence="9" id="KW-0408">Iron</keyword>
<evidence type="ECO:0000256" key="7">
    <source>
        <dbReference type="ARBA" id="ARBA00022989"/>
    </source>
</evidence>
<proteinExistence type="inferred from homology"/>
<evidence type="ECO:0000256" key="8">
    <source>
        <dbReference type="ARBA" id="ARBA00023002"/>
    </source>
</evidence>
<comment type="similarity">
    <text evidence="2">Belongs to the fatty acid desaturase type 1 family. AlkB subfamily.</text>
</comment>
<keyword evidence="3" id="KW-1003">Cell membrane</keyword>
<dbReference type="InterPro" id="IPR033885">
    <property type="entry name" value="AlkB/XylM"/>
</dbReference>
<evidence type="ECO:0000256" key="1">
    <source>
        <dbReference type="ARBA" id="ARBA00004429"/>
    </source>
</evidence>
<organism evidence="14 15">
    <name type="scientific">Cognatiyoonia koreensis</name>
    <dbReference type="NCBI Taxonomy" id="364200"/>
    <lineage>
        <taxon>Bacteria</taxon>
        <taxon>Pseudomonadati</taxon>
        <taxon>Pseudomonadota</taxon>
        <taxon>Alphaproteobacteria</taxon>
        <taxon>Rhodobacterales</taxon>
        <taxon>Paracoccaceae</taxon>
        <taxon>Cognatiyoonia</taxon>
    </lineage>
</organism>
<evidence type="ECO:0000259" key="13">
    <source>
        <dbReference type="Pfam" id="PF00487"/>
    </source>
</evidence>
<dbReference type="STRING" id="364200.SAMN04488515_0563"/>
<accession>A0A1I0NDW8</accession>
<evidence type="ECO:0000256" key="4">
    <source>
        <dbReference type="ARBA" id="ARBA00022519"/>
    </source>
</evidence>
<feature type="domain" description="Fatty acid desaturase" evidence="13">
    <location>
        <begin position="103"/>
        <end position="306"/>
    </location>
</feature>
<evidence type="ECO:0000313" key="14">
    <source>
        <dbReference type="EMBL" id="SEV99484.1"/>
    </source>
</evidence>
<protein>
    <submittedName>
        <fullName evidence="14">Alkane 1-monooxygenase</fullName>
    </submittedName>
</protein>
<keyword evidence="6" id="KW-0479">Metal-binding</keyword>
<keyword evidence="5 12" id="KW-0812">Transmembrane</keyword>
<evidence type="ECO:0000256" key="3">
    <source>
        <dbReference type="ARBA" id="ARBA00022475"/>
    </source>
</evidence>
<feature type="transmembrane region" description="Helical" evidence="12">
    <location>
        <begin position="69"/>
        <end position="92"/>
    </location>
</feature>
<keyword evidence="10 14" id="KW-0503">Monooxygenase</keyword>
<reference evidence="14 15" key="1">
    <citation type="submission" date="2016-10" db="EMBL/GenBank/DDBJ databases">
        <authorList>
            <person name="de Groot N.N."/>
        </authorList>
    </citation>
    <scope>NUCLEOTIDE SEQUENCE [LARGE SCALE GENOMIC DNA]</scope>
    <source>
        <strain evidence="14 15">DSM 17925</strain>
    </source>
</reference>
<dbReference type="Pfam" id="PF00487">
    <property type="entry name" value="FA_desaturase"/>
    <property type="match status" value="1"/>
</dbReference>
<dbReference type="EMBL" id="FOIZ01000001">
    <property type="protein sequence ID" value="SEV99484.1"/>
    <property type="molecule type" value="Genomic_DNA"/>
</dbReference>
<sequence length="344" mass="37658">MACYIDPMRSMILFSLATLLPVPLLALGAVSGGWCTALALVYLTGLTFTLDTLIKIVTPPVPESEFPAANGLSVVLAVLHFPLLGLIVFGLAGDTLSTVAKIALFLAAGMYFGQVGNSNAHELIHRGARHLHQLGKWVYISLLFGHHTSAHPLVHHRFVATDMDPNTSRLGETYYAYLPRAWIGSFKAGLKAENARRKGQPLWTHPYAHYIGGAVLMIAIAAVIGGLKGAAIYVLLAGYAQSQLMLSDYVQHYGLTRKIDENGKPEPVGAKHSWNSPHWFSSALMLNAPRHSDHHAHPSREYPALDLPVDGPMLPRSLPTMATLALFPSRWFKVMNPRVRRLRA</sequence>
<feature type="transmembrane region" description="Helical" evidence="12">
    <location>
        <begin position="207"/>
        <end position="236"/>
    </location>
</feature>
<dbReference type="InterPro" id="IPR005804">
    <property type="entry name" value="FA_desaturase_dom"/>
</dbReference>
<keyword evidence="7 12" id="KW-1133">Transmembrane helix</keyword>
<dbReference type="GO" id="GO:0046872">
    <property type="term" value="F:metal ion binding"/>
    <property type="evidence" value="ECO:0007669"/>
    <property type="project" value="UniProtKB-KW"/>
</dbReference>
<evidence type="ECO:0000313" key="15">
    <source>
        <dbReference type="Proteomes" id="UP000199167"/>
    </source>
</evidence>
<gene>
    <name evidence="14" type="ORF">SAMN04488515_0563</name>
</gene>
<dbReference type="PANTHER" id="PTHR38674:SF1">
    <property type="entry name" value="ALKANE 1-MONOOXYGENASE 1"/>
    <property type="match status" value="1"/>
</dbReference>